<evidence type="ECO:0000313" key="1">
    <source>
        <dbReference type="EMBL" id="RNI24984.1"/>
    </source>
</evidence>
<gene>
    <name evidence="1" type="ORF">EFB08_16210</name>
</gene>
<dbReference type="AlphaFoldDB" id="A0A3M9MHL0"/>
<reference evidence="1 2" key="1">
    <citation type="submission" date="2018-11" db="EMBL/GenBank/DDBJ databases">
        <title>Rufibacter latericius sp. nov., isolated from water in Baiyang Lake.</title>
        <authorList>
            <person name="Yang Y."/>
        </authorList>
    </citation>
    <scope>NUCLEOTIDE SEQUENCE [LARGE SCALE GENOMIC DNA]</scope>
    <source>
        <strain evidence="1 2">R-22-1c-1</strain>
    </source>
</reference>
<name>A0A3M9MHL0_9BACT</name>
<keyword evidence="2" id="KW-1185">Reference proteome</keyword>
<organism evidence="1 2">
    <name type="scientific">Rufibacter latericius</name>
    <dbReference type="NCBI Taxonomy" id="2487040"/>
    <lineage>
        <taxon>Bacteria</taxon>
        <taxon>Pseudomonadati</taxon>
        <taxon>Bacteroidota</taxon>
        <taxon>Cytophagia</taxon>
        <taxon>Cytophagales</taxon>
        <taxon>Hymenobacteraceae</taxon>
        <taxon>Rufibacter</taxon>
    </lineage>
</organism>
<sequence length="177" mass="20151">MAFVLGSLGLTSCYDEPEFDLTPNLTFRGIEQRTLRNPSNVTYDSLILIVRFQDGDGDLGLSETLFPDDIKEPFNPGGPFFYNMICNIYKKKNGSYERVLDPSGNPISYNGRFPRVSSEDREEPLEGDIRYSISIYESPFNPIKRGDTVRFDLKIIDRAKHESQVVTTSDVIMYSQP</sequence>
<evidence type="ECO:0000313" key="2">
    <source>
        <dbReference type="Proteomes" id="UP000272117"/>
    </source>
</evidence>
<proteinExistence type="predicted"/>
<accession>A0A3M9MHL0</accession>
<dbReference type="EMBL" id="RJJD01000010">
    <property type="protein sequence ID" value="RNI24984.1"/>
    <property type="molecule type" value="Genomic_DNA"/>
</dbReference>
<comment type="caution">
    <text evidence="1">The sequence shown here is derived from an EMBL/GenBank/DDBJ whole genome shotgun (WGS) entry which is preliminary data.</text>
</comment>
<protein>
    <submittedName>
        <fullName evidence="1">Uncharacterized protein</fullName>
    </submittedName>
</protein>
<dbReference type="Proteomes" id="UP000272117">
    <property type="component" value="Unassembled WGS sequence"/>
</dbReference>